<comment type="caution">
    <text evidence="3">The sequence shown here is derived from an EMBL/GenBank/DDBJ whole genome shotgun (WGS) entry which is preliminary data.</text>
</comment>
<evidence type="ECO:0000256" key="1">
    <source>
        <dbReference type="SAM" id="MobiDB-lite"/>
    </source>
</evidence>
<dbReference type="RefSeq" id="WP_130476796.1">
    <property type="nucleotide sequence ID" value="NZ_SFCC01000009.1"/>
</dbReference>
<evidence type="ECO:0000313" key="4">
    <source>
        <dbReference type="Proteomes" id="UP000292003"/>
    </source>
</evidence>
<feature type="chain" id="PRO_5038774951" evidence="2">
    <location>
        <begin position="28"/>
        <end position="100"/>
    </location>
</feature>
<feature type="region of interest" description="Disordered" evidence="1">
    <location>
        <begin position="63"/>
        <end position="100"/>
    </location>
</feature>
<proteinExistence type="predicted"/>
<feature type="compositionally biased region" description="Basic and acidic residues" evidence="1">
    <location>
        <begin position="79"/>
        <end position="100"/>
    </location>
</feature>
<keyword evidence="2" id="KW-0732">Signal</keyword>
<reference evidence="3 4" key="1">
    <citation type="submission" date="2019-02" db="EMBL/GenBank/DDBJ databases">
        <title>Draft genome sequence of Amycolatopsis sp. 8-3EHSu isolated from roots of Suaeda maritima.</title>
        <authorList>
            <person name="Duangmal K."/>
            <person name="Chantavorakit T."/>
        </authorList>
    </citation>
    <scope>NUCLEOTIDE SEQUENCE [LARGE SCALE GENOMIC DNA]</scope>
    <source>
        <strain evidence="3 4">8-3EHSu</strain>
    </source>
</reference>
<feature type="signal peptide" evidence="2">
    <location>
        <begin position="1"/>
        <end position="27"/>
    </location>
</feature>
<accession>A0A4Q7J5I9</accession>
<name>A0A4Q7J5I9_9PSEU</name>
<protein>
    <submittedName>
        <fullName evidence="3">Uncharacterized protein</fullName>
    </submittedName>
</protein>
<evidence type="ECO:0000256" key="2">
    <source>
        <dbReference type="SAM" id="SignalP"/>
    </source>
</evidence>
<evidence type="ECO:0000313" key="3">
    <source>
        <dbReference type="EMBL" id="RZQ62369.1"/>
    </source>
</evidence>
<gene>
    <name evidence="3" type="ORF">EWH70_19045</name>
</gene>
<sequence>MLNTRKIITGAAAVLALGLAGGLPATAAAAAEPVAAASDKCAHYLIEARKHEDLTKQHLAAAKKAAQAGDQKKAKYHRDRAASHKALADRARDQYRKCRS</sequence>
<dbReference type="AlphaFoldDB" id="A0A4Q7J5I9"/>
<organism evidence="3 4">
    <name type="scientific">Amycolatopsis suaedae</name>
    <dbReference type="NCBI Taxonomy" id="2510978"/>
    <lineage>
        <taxon>Bacteria</taxon>
        <taxon>Bacillati</taxon>
        <taxon>Actinomycetota</taxon>
        <taxon>Actinomycetes</taxon>
        <taxon>Pseudonocardiales</taxon>
        <taxon>Pseudonocardiaceae</taxon>
        <taxon>Amycolatopsis</taxon>
    </lineage>
</organism>
<keyword evidence="4" id="KW-1185">Reference proteome</keyword>
<dbReference type="Proteomes" id="UP000292003">
    <property type="component" value="Unassembled WGS sequence"/>
</dbReference>
<dbReference type="EMBL" id="SFCC01000009">
    <property type="protein sequence ID" value="RZQ62369.1"/>
    <property type="molecule type" value="Genomic_DNA"/>
</dbReference>